<comment type="catalytic activity">
    <reaction evidence="10">
        <text>an acyl phosphate + sn-glycerol 3-phosphate = a 1-acyl-sn-glycero-3-phosphate + phosphate</text>
        <dbReference type="Rhea" id="RHEA:34075"/>
        <dbReference type="ChEBI" id="CHEBI:43474"/>
        <dbReference type="ChEBI" id="CHEBI:57597"/>
        <dbReference type="ChEBI" id="CHEBI:57970"/>
        <dbReference type="ChEBI" id="CHEBI:59918"/>
        <dbReference type="EC" id="2.3.1.275"/>
    </reaction>
</comment>
<dbReference type="EC" id="2.3.1.275" evidence="10"/>
<evidence type="ECO:0000256" key="7">
    <source>
        <dbReference type="ARBA" id="ARBA00023136"/>
    </source>
</evidence>
<evidence type="ECO:0000256" key="1">
    <source>
        <dbReference type="ARBA" id="ARBA00022475"/>
    </source>
</evidence>
<comment type="function">
    <text evidence="10">Catalyzes the transfer of an acyl group from acyl-phosphate (acyl-PO(4)) to glycerol-3-phosphate (G3P) to form lysophosphatidic acid (LPA). This enzyme utilizes acyl-phosphate as fatty acyl donor, but not acyl-CoA or acyl-ACP.</text>
</comment>
<comment type="subunit">
    <text evidence="10">Probably interacts with PlsX.</text>
</comment>
<feature type="transmembrane region" description="Helical" evidence="10">
    <location>
        <begin position="7"/>
        <end position="27"/>
    </location>
</feature>
<evidence type="ECO:0000256" key="4">
    <source>
        <dbReference type="ARBA" id="ARBA00022692"/>
    </source>
</evidence>
<dbReference type="SMART" id="SM01207">
    <property type="entry name" value="G3P_acyltransf"/>
    <property type="match status" value="1"/>
</dbReference>
<keyword evidence="1 10" id="KW-1003">Cell membrane</keyword>
<sequence>MISYMVYAFLYLGFCYVFGSVPFGILVSKVANYGDPRKMGSGNIGATNVLRLAGKKAALAVLLCDFFKGFVCVYLARVLFSNFPADVQNDICLSAGMASVIGHVFSVFIKFKGGKGVATVFGVTAAVNPVLFIAGVSIWVVVFFVSRYSSVSAIVSISAVSLISVVLNKSDVNNAVSLAIFILVIYTHRQNIRRILSGCEDRMW</sequence>
<dbReference type="Proteomes" id="UP001320209">
    <property type="component" value="Chromosome"/>
</dbReference>
<proteinExistence type="inferred from homology"/>
<dbReference type="Pfam" id="PF02660">
    <property type="entry name" value="G3P_acyltransf"/>
    <property type="match status" value="1"/>
</dbReference>
<keyword evidence="5 10" id="KW-1133">Transmembrane helix</keyword>
<dbReference type="RefSeq" id="WP_236865017.1">
    <property type="nucleotide sequence ID" value="NZ_AP025225.1"/>
</dbReference>
<feature type="transmembrane region" description="Helical" evidence="10">
    <location>
        <begin position="57"/>
        <end position="79"/>
    </location>
</feature>
<reference evidence="11" key="1">
    <citation type="submission" date="2021-10" db="EMBL/GenBank/DDBJ databases">
        <title>Genome Sequence of The Candidatus Hydrogeosomobacter endosymbioticus, an Intracellular Bacterial Symbiont of the Anaerobic Ciliate GW7.</title>
        <authorList>
            <person name="Shiohama Y."/>
            <person name="Shinzato N."/>
        </authorList>
    </citation>
    <scope>NUCLEOTIDE SEQUENCE [LARGE SCALE GENOMIC DNA]</scope>
    <source>
        <strain evidence="11">200920</strain>
    </source>
</reference>
<feature type="transmembrane region" description="Helical" evidence="10">
    <location>
        <begin position="148"/>
        <end position="166"/>
    </location>
</feature>
<keyword evidence="4 10" id="KW-0812">Transmembrane</keyword>
<keyword evidence="9 10" id="KW-1208">Phospholipid metabolism</keyword>
<keyword evidence="7 10" id="KW-0472">Membrane</keyword>
<evidence type="ECO:0000256" key="5">
    <source>
        <dbReference type="ARBA" id="ARBA00022989"/>
    </source>
</evidence>
<evidence type="ECO:0000313" key="11">
    <source>
        <dbReference type="EMBL" id="BDB96567.1"/>
    </source>
</evidence>
<evidence type="ECO:0000256" key="10">
    <source>
        <dbReference type="HAMAP-Rule" id="MF_01043"/>
    </source>
</evidence>
<keyword evidence="12" id="KW-1185">Reference proteome</keyword>
<dbReference type="InterPro" id="IPR003811">
    <property type="entry name" value="G3P_acylTferase_PlsY"/>
</dbReference>
<comment type="pathway">
    <text evidence="10">Lipid metabolism; phospholipid metabolism.</text>
</comment>
<gene>
    <name evidence="10 11" type="primary">plsY</name>
    <name evidence="11" type="ORF">HYD_7000</name>
</gene>
<dbReference type="NCBIfam" id="TIGR00023">
    <property type="entry name" value="glycerol-3-phosphate 1-O-acyltransferase PlsY"/>
    <property type="match status" value="1"/>
</dbReference>
<dbReference type="PANTHER" id="PTHR30309:SF0">
    <property type="entry name" value="GLYCEROL-3-PHOSPHATE ACYLTRANSFERASE-RELATED"/>
    <property type="match status" value="1"/>
</dbReference>
<organism evidence="11 12">
    <name type="scientific">Candidatus Hydrogenosomobacter endosymbioticus</name>
    <dbReference type="NCBI Taxonomy" id="2558174"/>
    <lineage>
        <taxon>Bacteria</taxon>
        <taxon>Pseudomonadati</taxon>
        <taxon>Pseudomonadota</taxon>
        <taxon>Alphaproteobacteria</taxon>
        <taxon>Holosporales</taxon>
        <taxon>Holosporaceae</taxon>
        <taxon>Candidatus Hydrogenosomobacter</taxon>
    </lineage>
</organism>
<name>A0ABN6L4L8_9PROT</name>
<evidence type="ECO:0000256" key="9">
    <source>
        <dbReference type="ARBA" id="ARBA00023264"/>
    </source>
</evidence>
<keyword evidence="3 10" id="KW-0808">Transferase</keyword>
<comment type="subcellular location">
    <subcellularLocation>
        <location evidence="10">Cell membrane</location>
        <topology evidence="10">Multi-pass membrane protein</topology>
    </subcellularLocation>
</comment>
<feature type="transmembrane region" description="Helical" evidence="10">
    <location>
        <begin position="91"/>
        <end position="111"/>
    </location>
</feature>
<evidence type="ECO:0000256" key="6">
    <source>
        <dbReference type="ARBA" id="ARBA00023098"/>
    </source>
</evidence>
<keyword evidence="8 10" id="KW-0594">Phospholipid biosynthesis</keyword>
<evidence type="ECO:0000256" key="8">
    <source>
        <dbReference type="ARBA" id="ARBA00023209"/>
    </source>
</evidence>
<dbReference type="PANTHER" id="PTHR30309">
    <property type="entry name" value="INNER MEMBRANE PROTEIN YGIH"/>
    <property type="match status" value="1"/>
</dbReference>
<dbReference type="EMBL" id="AP025225">
    <property type="protein sequence ID" value="BDB96567.1"/>
    <property type="molecule type" value="Genomic_DNA"/>
</dbReference>
<evidence type="ECO:0000256" key="3">
    <source>
        <dbReference type="ARBA" id="ARBA00022679"/>
    </source>
</evidence>
<evidence type="ECO:0000256" key="2">
    <source>
        <dbReference type="ARBA" id="ARBA00022516"/>
    </source>
</evidence>
<keyword evidence="2 10" id="KW-0444">Lipid biosynthesis</keyword>
<dbReference type="GO" id="GO:0016746">
    <property type="term" value="F:acyltransferase activity"/>
    <property type="evidence" value="ECO:0007669"/>
    <property type="project" value="UniProtKB-KW"/>
</dbReference>
<dbReference type="HAMAP" id="MF_01043">
    <property type="entry name" value="PlsY"/>
    <property type="match status" value="1"/>
</dbReference>
<keyword evidence="11" id="KW-0012">Acyltransferase</keyword>
<protein>
    <recommendedName>
        <fullName evidence="10">Glycerol-3-phosphate acyltransferase</fullName>
    </recommendedName>
    <alternativeName>
        <fullName evidence="10">Acyl-PO4 G3P acyltransferase</fullName>
    </alternativeName>
    <alternativeName>
        <fullName evidence="10">Acyl-phosphate--glycerol-3-phosphate acyltransferase</fullName>
    </alternativeName>
    <alternativeName>
        <fullName evidence="10">G3P acyltransferase</fullName>
        <shortName evidence="10">GPAT</shortName>
        <ecNumber evidence="10">2.3.1.275</ecNumber>
    </alternativeName>
    <alternativeName>
        <fullName evidence="10">Lysophosphatidic acid synthase</fullName>
        <shortName evidence="10">LPA synthase</shortName>
    </alternativeName>
</protein>
<evidence type="ECO:0000313" key="12">
    <source>
        <dbReference type="Proteomes" id="UP001320209"/>
    </source>
</evidence>
<accession>A0ABN6L4L8</accession>
<keyword evidence="6 10" id="KW-0443">Lipid metabolism</keyword>
<comment type="similarity">
    <text evidence="10">Belongs to the PlsY family.</text>
</comment>
<feature type="transmembrane region" description="Helical" evidence="10">
    <location>
        <begin position="117"/>
        <end position="141"/>
    </location>
</feature>